<sequence length="432" mass="48701">MTDGLPCHDDKGVALATQDSGLSKQTTPLQPRPQSCPKLGDFASLRSAAMDFHPPHHILSHQLPSIDGTRLGDLSKIINQLQALNSAPKQEYDTTLPAPNTLTHSTCYTSTQLLSVLDSEGCSSFKTVNASAKETSEASLHRSLTAVEHRLRHIGLQRQQNPTSQLRRIQTHDLADKPLQLPIFDAERTVEGAHQSLTRNLIPYSTADRYLTRRFPLNSLHGVHIFLDMSNIEIGFQKALRKRCRIADAARFSPLPRLNLQFLTELLVRGRFSRGLHVGCSILPGRKEPKYVQDLRELGYQVDVRERKCIDNNGLNAPRVNFWSATGSRSVCRYVEDLVDETLQTRIAEAVMEHFQEQGTIVLATGDAKPAQYSDGFFRYVERALRMGWNVELVAWRGSLSSSWTNTNWTATWNDRFRIIELDSFICDLLQV</sequence>
<dbReference type="Proteomes" id="UP000030106">
    <property type="component" value="Unassembled WGS sequence"/>
</dbReference>
<reference evidence="1 2" key="1">
    <citation type="submission" date="2012-10" db="EMBL/GenBank/DDBJ databases">
        <title>Genome sequencing and analysis of entomopathogenic fungi Beauveria bassiana D1-5.</title>
        <authorList>
            <person name="Li Q."/>
            <person name="Wang L."/>
            <person name="Zhang Z."/>
            <person name="Wang Q."/>
            <person name="Ren J."/>
            <person name="Wang M."/>
            <person name="Xu W."/>
            <person name="Wang J."/>
            <person name="Lu Y."/>
            <person name="Du Q."/>
            <person name="Sun Z."/>
        </authorList>
    </citation>
    <scope>NUCLEOTIDE SEQUENCE [LARGE SCALE GENOMIC DNA]</scope>
    <source>
        <strain evidence="1 2">D1-5</strain>
    </source>
</reference>
<comment type="caution">
    <text evidence="1">The sequence shown here is derived from an EMBL/GenBank/DDBJ whole genome shotgun (WGS) entry which is preliminary data.</text>
</comment>
<dbReference type="HOGENOM" id="CLU_048138_1_0_1"/>
<dbReference type="AlphaFoldDB" id="A0A0A2V474"/>
<evidence type="ECO:0008006" key="3">
    <source>
        <dbReference type="Google" id="ProtNLM"/>
    </source>
</evidence>
<dbReference type="eggNOG" id="ENOG502S3QT">
    <property type="taxonomic scope" value="Eukaryota"/>
</dbReference>
<accession>A0A0A2V474</accession>
<organism evidence="1 2">
    <name type="scientific">Beauveria bassiana D1-5</name>
    <dbReference type="NCBI Taxonomy" id="1245745"/>
    <lineage>
        <taxon>Eukaryota</taxon>
        <taxon>Fungi</taxon>
        <taxon>Dikarya</taxon>
        <taxon>Ascomycota</taxon>
        <taxon>Pezizomycotina</taxon>
        <taxon>Sordariomycetes</taxon>
        <taxon>Hypocreomycetidae</taxon>
        <taxon>Hypocreales</taxon>
        <taxon>Cordycipitaceae</taxon>
        <taxon>Beauveria</taxon>
    </lineage>
</organism>
<dbReference type="OrthoDB" id="5590473at2759"/>
<evidence type="ECO:0000313" key="1">
    <source>
        <dbReference type="EMBL" id="KGQ02591.1"/>
    </source>
</evidence>
<proteinExistence type="predicted"/>
<dbReference type="STRING" id="1245745.A0A0A2V474"/>
<dbReference type="Gene3D" id="3.40.50.1010">
    <property type="entry name" value="5'-nuclease"/>
    <property type="match status" value="1"/>
</dbReference>
<evidence type="ECO:0000313" key="2">
    <source>
        <dbReference type="Proteomes" id="UP000030106"/>
    </source>
</evidence>
<protein>
    <recommendedName>
        <fullName evidence="3">NYN domain-containing protein</fullName>
    </recommendedName>
</protein>
<dbReference type="CDD" id="cd18724">
    <property type="entry name" value="PIN_LabA-like"/>
    <property type="match status" value="1"/>
</dbReference>
<dbReference type="EMBL" id="ANFO01001456">
    <property type="protein sequence ID" value="KGQ02591.1"/>
    <property type="molecule type" value="Genomic_DNA"/>
</dbReference>
<name>A0A0A2V474_BEABA</name>
<gene>
    <name evidence="1" type="ORF">BBAD15_g12192</name>
</gene>